<dbReference type="NCBIfam" id="TIGR01470">
    <property type="entry name" value="cysG_Nterm"/>
    <property type="match status" value="1"/>
</dbReference>
<dbReference type="UniPathway" id="UPA00262">
    <property type="reaction ID" value="UER00222"/>
</dbReference>
<proteinExistence type="predicted"/>
<dbReference type="GO" id="GO:0004325">
    <property type="term" value="F:ferrochelatase activity"/>
    <property type="evidence" value="ECO:0007669"/>
    <property type="project" value="InterPro"/>
</dbReference>
<reference evidence="8 9" key="1">
    <citation type="submission" date="2019-03" db="EMBL/GenBank/DDBJ databases">
        <title>Genomic Encyclopedia of Type Strains, Phase IV (KMG-IV): sequencing the most valuable type-strain genomes for metagenomic binning, comparative biology and taxonomic classification.</title>
        <authorList>
            <person name="Goeker M."/>
        </authorList>
    </citation>
    <scope>NUCLEOTIDE SEQUENCE [LARGE SCALE GENOMIC DNA]</scope>
    <source>
        <strain evidence="8 9">DSM 24979</strain>
    </source>
</reference>
<accession>A0A4R1QFB4</accession>
<evidence type="ECO:0000256" key="2">
    <source>
        <dbReference type="ARBA" id="ARBA00012400"/>
    </source>
</evidence>
<dbReference type="Pfam" id="PF14824">
    <property type="entry name" value="Sirohm_synth_M"/>
    <property type="match status" value="1"/>
</dbReference>
<sequence length="188" mass="21461">MYPLFVNMKNKKVVIAGGGKIAYRRLLALLKEEADITVISPTAIDEIVQLANERKIIWHQRPIEHTDYKDAFLIIAATNDPEVNKQIAQDASPHQLVNVASDHESGNVHIPSFFSRGKLTIAVTTEGASPSLAKAIKEKLEEIFDESYEDYVSFLYEQRKKLKEMDLPEKEKKKKLSELLHQFIEKEL</sequence>
<dbReference type="PANTHER" id="PTHR35330">
    <property type="entry name" value="SIROHEME BIOSYNTHESIS PROTEIN MET8"/>
    <property type="match status" value="1"/>
</dbReference>
<evidence type="ECO:0000256" key="1">
    <source>
        <dbReference type="ARBA" id="ARBA00005010"/>
    </source>
</evidence>
<dbReference type="EC" id="1.3.1.76" evidence="2"/>
<evidence type="ECO:0000256" key="3">
    <source>
        <dbReference type="ARBA" id="ARBA00023002"/>
    </source>
</evidence>
<dbReference type="Pfam" id="PF22440">
    <property type="entry name" value="SirC_C"/>
    <property type="match status" value="1"/>
</dbReference>
<evidence type="ECO:0000256" key="6">
    <source>
        <dbReference type="ARBA" id="ARBA00047561"/>
    </source>
</evidence>
<dbReference type="Proteomes" id="UP000295658">
    <property type="component" value="Unassembled WGS sequence"/>
</dbReference>
<dbReference type="Pfam" id="PF13241">
    <property type="entry name" value="NAD_binding_7"/>
    <property type="match status" value="1"/>
</dbReference>
<keyword evidence="5" id="KW-0627">Porphyrin biosynthesis</keyword>
<feature type="domain" description="Siroheme synthase central" evidence="7">
    <location>
        <begin position="116"/>
        <end position="142"/>
    </location>
</feature>
<dbReference type="InterPro" id="IPR036291">
    <property type="entry name" value="NAD(P)-bd_dom_sf"/>
</dbReference>
<keyword evidence="3" id="KW-0560">Oxidoreductase</keyword>
<dbReference type="GO" id="GO:0019354">
    <property type="term" value="P:siroheme biosynthetic process"/>
    <property type="evidence" value="ECO:0007669"/>
    <property type="project" value="UniProtKB-UniPathway"/>
</dbReference>
<dbReference type="SUPFAM" id="SSF51735">
    <property type="entry name" value="NAD(P)-binding Rossmann-fold domains"/>
    <property type="match status" value="1"/>
</dbReference>
<dbReference type="Gene3D" id="3.40.50.720">
    <property type="entry name" value="NAD(P)-binding Rossmann-like Domain"/>
    <property type="match status" value="1"/>
</dbReference>
<dbReference type="InterPro" id="IPR028281">
    <property type="entry name" value="Sirohaem_synthase_central"/>
</dbReference>
<evidence type="ECO:0000256" key="5">
    <source>
        <dbReference type="ARBA" id="ARBA00023244"/>
    </source>
</evidence>
<evidence type="ECO:0000313" key="8">
    <source>
        <dbReference type="EMBL" id="TCL46808.1"/>
    </source>
</evidence>
<evidence type="ECO:0000256" key="4">
    <source>
        <dbReference type="ARBA" id="ARBA00023027"/>
    </source>
</evidence>
<dbReference type="InterPro" id="IPR042518">
    <property type="entry name" value="SirC_C"/>
</dbReference>
<dbReference type="NCBIfam" id="NF005222">
    <property type="entry name" value="PRK06718.1"/>
    <property type="match status" value="1"/>
</dbReference>
<dbReference type="RefSeq" id="WP_132949211.1">
    <property type="nucleotide sequence ID" value="NZ_BSVG01000006.1"/>
</dbReference>
<keyword evidence="4" id="KW-0520">NAD</keyword>
<dbReference type="InterPro" id="IPR006367">
    <property type="entry name" value="Sirohaem_synthase_N"/>
</dbReference>
<dbReference type="OrthoDB" id="9773765at2"/>
<dbReference type="EMBL" id="SLUL01000014">
    <property type="protein sequence ID" value="TCL46808.1"/>
    <property type="molecule type" value="Genomic_DNA"/>
</dbReference>
<organism evidence="8 9">
    <name type="scientific">Thermolongibacillus altinsuensis</name>
    <dbReference type="NCBI Taxonomy" id="575256"/>
    <lineage>
        <taxon>Bacteria</taxon>
        <taxon>Bacillati</taxon>
        <taxon>Bacillota</taxon>
        <taxon>Bacilli</taxon>
        <taxon>Bacillales</taxon>
        <taxon>Anoxybacillaceae</taxon>
        <taxon>Thermolongibacillus</taxon>
    </lineage>
</organism>
<dbReference type="AlphaFoldDB" id="A0A4R1QFB4"/>
<dbReference type="PANTHER" id="PTHR35330:SF1">
    <property type="entry name" value="SIROHEME BIOSYNTHESIS PROTEIN MET8"/>
    <property type="match status" value="1"/>
</dbReference>
<protein>
    <recommendedName>
        <fullName evidence="2">precorrin-2 dehydrogenase</fullName>
        <ecNumber evidence="2">1.3.1.76</ecNumber>
    </recommendedName>
</protein>
<evidence type="ECO:0000313" key="9">
    <source>
        <dbReference type="Proteomes" id="UP000295658"/>
    </source>
</evidence>
<comment type="pathway">
    <text evidence="1">Porphyrin-containing compound metabolism; siroheme biosynthesis; sirohydrochlorin from precorrin-2: step 1/1.</text>
</comment>
<dbReference type="InterPro" id="IPR028161">
    <property type="entry name" value="Met8-like"/>
</dbReference>
<dbReference type="GO" id="GO:0043115">
    <property type="term" value="F:precorrin-2 dehydrogenase activity"/>
    <property type="evidence" value="ECO:0007669"/>
    <property type="project" value="UniProtKB-EC"/>
</dbReference>
<dbReference type="SUPFAM" id="SSF75615">
    <property type="entry name" value="Siroheme synthase middle domains-like"/>
    <property type="match status" value="1"/>
</dbReference>
<gene>
    <name evidence="8" type="ORF">EDD69_11467</name>
</gene>
<comment type="catalytic activity">
    <reaction evidence="6">
        <text>precorrin-2 + NAD(+) = sirohydrochlorin + NADH + 2 H(+)</text>
        <dbReference type="Rhea" id="RHEA:15613"/>
        <dbReference type="ChEBI" id="CHEBI:15378"/>
        <dbReference type="ChEBI" id="CHEBI:57540"/>
        <dbReference type="ChEBI" id="CHEBI:57945"/>
        <dbReference type="ChEBI" id="CHEBI:58351"/>
        <dbReference type="ChEBI" id="CHEBI:58827"/>
        <dbReference type="EC" id="1.3.1.76"/>
    </reaction>
</comment>
<name>A0A4R1QFB4_9BACL</name>
<evidence type="ECO:0000259" key="7">
    <source>
        <dbReference type="Pfam" id="PF14824"/>
    </source>
</evidence>
<dbReference type="Gene3D" id="1.10.8.610">
    <property type="entry name" value="SirC, precorrin-2 dehydrogenase, C-terminal helical domain-like"/>
    <property type="match status" value="1"/>
</dbReference>
<comment type="caution">
    <text evidence="8">The sequence shown here is derived from an EMBL/GenBank/DDBJ whole genome shotgun (WGS) entry which is preliminary data.</text>
</comment>
<keyword evidence="9" id="KW-1185">Reference proteome</keyword>